<evidence type="ECO:0000256" key="12">
    <source>
        <dbReference type="SAM" id="MobiDB-lite"/>
    </source>
</evidence>
<feature type="transmembrane region" description="Helical" evidence="13">
    <location>
        <begin position="1657"/>
        <end position="1679"/>
    </location>
</feature>
<name>A0A803M1H9_CHEQI</name>
<accession>A0A803M1H9</accession>
<dbReference type="FunFam" id="2.30.30.140:FF:000033">
    <property type="entry name" value="Binding protein"/>
    <property type="match status" value="1"/>
</dbReference>
<feature type="compositionally biased region" description="Basic and acidic residues" evidence="12">
    <location>
        <begin position="1443"/>
        <end position="1457"/>
    </location>
</feature>
<dbReference type="GO" id="GO:0009556">
    <property type="term" value="P:microsporogenesis"/>
    <property type="evidence" value="ECO:0007669"/>
    <property type="project" value="UniProtKB-ARBA"/>
</dbReference>
<feature type="compositionally biased region" description="Basic and acidic residues" evidence="12">
    <location>
        <begin position="1299"/>
        <end position="1323"/>
    </location>
</feature>
<dbReference type="GO" id="GO:0007064">
    <property type="term" value="P:mitotic sister chromatid cohesion"/>
    <property type="evidence" value="ECO:0007669"/>
    <property type="project" value="InterPro"/>
</dbReference>
<evidence type="ECO:0000256" key="1">
    <source>
        <dbReference type="ARBA" id="ARBA00004123"/>
    </source>
</evidence>
<keyword evidence="13" id="KW-1133">Transmembrane helix</keyword>
<dbReference type="Gramene" id="AUR62021811-RA">
    <property type="protein sequence ID" value="AUR62021811-RA:cds"/>
    <property type="gene ID" value="AUR62021811"/>
</dbReference>
<dbReference type="Gene3D" id="1.25.10.10">
    <property type="entry name" value="Leucine-rich Repeat Variant"/>
    <property type="match status" value="1"/>
</dbReference>
<evidence type="ECO:0000313" key="15">
    <source>
        <dbReference type="Proteomes" id="UP000596660"/>
    </source>
</evidence>
<dbReference type="GO" id="GO:0000785">
    <property type="term" value="C:chromatin"/>
    <property type="evidence" value="ECO:0007669"/>
    <property type="project" value="TreeGrafter"/>
</dbReference>
<keyword evidence="3" id="KW-0132">Cell division</keyword>
<dbReference type="CDD" id="cd20404">
    <property type="entry name" value="Tudor_Agenet_AtEML-like"/>
    <property type="match status" value="1"/>
</dbReference>
<feature type="coiled-coil region" evidence="11">
    <location>
        <begin position="484"/>
        <end position="511"/>
    </location>
</feature>
<dbReference type="CDD" id="cd19953">
    <property type="entry name" value="PDS5"/>
    <property type="match status" value="1"/>
</dbReference>
<keyword evidence="15" id="KW-1185">Reference proteome</keyword>
<dbReference type="Proteomes" id="UP000596660">
    <property type="component" value="Unplaced"/>
</dbReference>
<dbReference type="SUPFAM" id="SSF48371">
    <property type="entry name" value="ARM repeat"/>
    <property type="match status" value="2"/>
</dbReference>
<reference evidence="14" key="2">
    <citation type="submission" date="2021-03" db="UniProtKB">
        <authorList>
            <consortium name="EnsemblPlants"/>
        </authorList>
    </citation>
    <scope>IDENTIFICATION</scope>
</reference>
<dbReference type="PANTHER" id="PTHR12663">
    <property type="entry name" value="ANDROGEN INDUCED INHIBITOR OF PROLIFERATION AS3 / PDS5-RELATED"/>
    <property type="match status" value="1"/>
</dbReference>
<dbReference type="Pfam" id="PF20168">
    <property type="entry name" value="PDS5"/>
    <property type="match status" value="1"/>
</dbReference>
<dbReference type="GO" id="GO:0035825">
    <property type="term" value="P:homologous recombination"/>
    <property type="evidence" value="ECO:0007669"/>
    <property type="project" value="UniProtKB-ARBA"/>
</dbReference>
<keyword evidence="4" id="KW-0677">Repeat</keyword>
<evidence type="ECO:0000256" key="10">
    <source>
        <dbReference type="ARBA" id="ARBA00058864"/>
    </source>
</evidence>
<keyword evidence="9" id="KW-0131">Cell cycle</keyword>
<evidence type="ECO:0000256" key="5">
    <source>
        <dbReference type="ARBA" id="ARBA00022763"/>
    </source>
</evidence>
<evidence type="ECO:0000256" key="7">
    <source>
        <dbReference type="ARBA" id="ARBA00023204"/>
    </source>
</evidence>
<sequence length="1714" mass="192487">MGDKLLQQQLKDLGSKLEAPPSSKDSLLKLFKQAITILSDLEQSPPAPILESMQPFLKAIVRPELLKHQDKDVKLLVASCLCEITRITAPEAPYSDEILKDVFGLIVGTFSGLSETSGPSFGRRVIILETLARYRSCVVMLDLECDDLVNDLFRTFLCVARDEHPENVLSSMKTILYVLLEESEDIHEDLLLILLSTLGQNKKDFTDAGRKLAMNVIEHFATKLEPYVKQFLISSMTGENSLNSEIDYHEVIYNLYRCSPQILLGVVPYLTGELLNDQSKARLRAVGLVGELFALPDSAISEAFQSVFVEFLKRLKDREVEVRMSALDYVKRCLLSNPLRPEAPQIFAALCDRLLDYDENVRKQVVAVVCDVACFNLNSIPVETVQLVAERLRDKSLLVKKYTLDRLAEIYRHYCLRCKEGCANEYDWIPGKILRCFYDKDFRSDAIESILCGPLFPAEFSVKDIVGNWIQIFAGLDKVEVKALEKILEQKQRLQQEMQKYLSLKQTYKDADVTDYQKRVILLFRVMSRFFVDPSKAEEGFLTLDQLKDTNVWKILSSFLDPNTSFHEARTSQDDLIKILGEKHRLFDFLNVLSVKCSYLLFSKEHVKEFLLELAIHKSSGSTENCLSCVNMLVILASYSSLLFIGSEGDLLNLLKDENEIVKEGILHVLARAGGTIWEQLTSSSSSVDLILEKLCLEGTRRQAKYAVHALAVITKDDGLRSLSVLYKRLVDMLDEKPHLPSVLQSLGCIAQTAMAVFETRESEIVEFIKSKILQCSNKGQNKPKARWRDQSELCLLKIFGIKTLVKSYLPVKDAHLRGGIDRLIEILRNMLSFGDFAEELESSSVDRAHLKLASAKAILRLSRSWENNIPADVFHLALRTVEIYFRQARKLFLSKVHQYIKDRILDPKYACAFLLDIFASKNSEMEEDKRNLGEVIQMCRQVKARQLSMQSDTNSLGLYPEYILPYLVHALAHHPTCPSFDKSMDLKALEPIYRVLYLFLSMVLHGDEEIVPEANSADKGKDVFPAVISILQCIKKSVDVVDHLKSKNSHAISEIGLLVIKRLSKNSGEFQGGDELFSLPSMLYKLSDTKDEANAKAADVYTWLADESVLAHFESLTLEVNGTVHIEIPQDEVLEDDETEGNEIPLGKLIKKIKSQKNKAKAMVKGHSSPTEMKNDVLNVVREINLDNLTASSKIEASNGHDNLLICKPESDDENPSKKRKGIETKTTLAPKRQRSLSSRSRSKFFSFRSAVKPSAKASSKGSFSIQEGDPGESDLMASPVKRKRSIKRKRSSMSTKQGKDIEGHKVEESDISDQKRPKVVENEMSDNVIKSSAGSGQKRKSRSVFGLAKCTSNEGDGPTTDLVDCRIKVWWPMDKRFYEGVVKSYDPEKKKHVVLYSDGDVEVLRLDKERWELVEGNHRPKKKANITKSPAKMMSPKNKSKKSDKSRSRISDKRPSVKGKRSQKKTSTNDQRDGLEGKIASASDDVENRSDISNAEPTVSSGSDGRSGDAGEELDDVLKSQACDLEEISKDAGMEEDRVAAQDTNDSGEETNLCPTSGQKNAGETSQQDSHTSEMALSHEEEEQMEKLSGSSQEDSDEKKQIEGAESNPLPNKTDASDADDTDDADDKPLSTWKRRVAKPQLSTGVFKSDGRGNLFPAFTLACVLLATVGKFVVHVYSRRLLDQSRRTPLLLLPNCHSKPKPYADLNHLICS</sequence>
<keyword evidence="5" id="KW-0227">DNA damage</keyword>
<keyword evidence="6" id="KW-0498">Mitosis</keyword>
<keyword evidence="11" id="KW-0175">Coiled coil</keyword>
<evidence type="ECO:0000256" key="9">
    <source>
        <dbReference type="ARBA" id="ARBA00023306"/>
    </source>
</evidence>
<evidence type="ECO:0000256" key="3">
    <source>
        <dbReference type="ARBA" id="ARBA00022618"/>
    </source>
</evidence>
<reference evidence="14" key="1">
    <citation type="journal article" date="2017" name="Nature">
        <title>The genome of Chenopodium quinoa.</title>
        <authorList>
            <person name="Jarvis D.E."/>
            <person name="Ho Y.S."/>
            <person name="Lightfoot D.J."/>
            <person name="Schmoeckel S.M."/>
            <person name="Li B."/>
            <person name="Borm T.J.A."/>
            <person name="Ohyanagi H."/>
            <person name="Mineta K."/>
            <person name="Michell C.T."/>
            <person name="Saber N."/>
            <person name="Kharbatia N.M."/>
            <person name="Rupper R.R."/>
            <person name="Sharp A.R."/>
            <person name="Dally N."/>
            <person name="Boughton B.A."/>
            <person name="Woo Y.H."/>
            <person name="Gao G."/>
            <person name="Schijlen E.G.W.M."/>
            <person name="Guo X."/>
            <person name="Momin A.A."/>
            <person name="Negrao S."/>
            <person name="Al-Babili S."/>
            <person name="Gehring C."/>
            <person name="Roessner U."/>
            <person name="Jung C."/>
            <person name="Murphy K."/>
            <person name="Arold S.T."/>
            <person name="Gojobori T."/>
            <person name="van der Linden C.G."/>
            <person name="van Loo E.N."/>
            <person name="Jellen E.N."/>
            <person name="Maughan P.J."/>
            <person name="Tester M."/>
        </authorList>
    </citation>
    <scope>NUCLEOTIDE SEQUENCE [LARGE SCALE GENOMIC DNA]</scope>
    <source>
        <strain evidence="14">cv. PI 614886</strain>
    </source>
</reference>
<organism evidence="14 15">
    <name type="scientific">Chenopodium quinoa</name>
    <name type="common">Quinoa</name>
    <dbReference type="NCBI Taxonomy" id="63459"/>
    <lineage>
        <taxon>Eukaryota</taxon>
        <taxon>Viridiplantae</taxon>
        <taxon>Streptophyta</taxon>
        <taxon>Embryophyta</taxon>
        <taxon>Tracheophyta</taxon>
        <taxon>Spermatophyta</taxon>
        <taxon>Magnoliopsida</taxon>
        <taxon>eudicotyledons</taxon>
        <taxon>Gunneridae</taxon>
        <taxon>Pentapetalae</taxon>
        <taxon>Caryophyllales</taxon>
        <taxon>Chenopodiaceae</taxon>
        <taxon>Chenopodioideae</taxon>
        <taxon>Atripliceae</taxon>
        <taxon>Chenopodium</taxon>
    </lineage>
</organism>
<evidence type="ECO:0000256" key="11">
    <source>
        <dbReference type="SAM" id="Coils"/>
    </source>
</evidence>
<keyword evidence="8" id="KW-0539">Nucleus</keyword>
<dbReference type="OMA" id="EKWEIVA"/>
<feature type="compositionally biased region" description="Acidic residues" evidence="12">
    <location>
        <begin position="1619"/>
        <end position="1628"/>
    </location>
</feature>
<feature type="compositionally biased region" description="Basic residues" evidence="12">
    <location>
        <begin position="1282"/>
        <end position="1293"/>
    </location>
</feature>
<dbReference type="InterPro" id="IPR016024">
    <property type="entry name" value="ARM-type_fold"/>
</dbReference>
<feature type="region of interest" description="Disordered" evidence="12">
    <location>
        <begin position="1417"/>
        <end position="1638"/>
    </location>
</feature>
<feature type="compositionally biased region" description="Low complexity" evidence="12">
    <location>
        <begin position="1430"/>
        <end position="1439"/>
    </location>
</feature>
<protein>
    <submittedName>
        <fullName evidence="14">Uncharacterized protein</fullName>
    </submittedName>
</protein>
<dbReference type="PANTHER" id="PTHR12663:SF0">
    <property type="entry name" value="PRECOCIOUS DISSOCIATION OF SISTERS 5, ISOFORM A"/>
    <property type="match status" value="1"/>
</dbReference>
<dbReference type="Gene3D" id="2.30.30.140">
    <property type="match status" value="1"/>
</dbReference>
<proteinExistence type="inferred from homology"/>
<keyword evidence="7" id="KW-0234">DNA repair</keyword>
<evidence type="ECO:0000256" key="4">
    <source>
        <dbReference type="ARBA" id="ARBA00022737"/>
    </source>
</evidence>
<evidence type="ECO:0000256" key="6">
    <source>
        <dbReference type="ARBA" id="ARBA00022776"/>
    </source>
</evidence>
<dbReference type="GO" id="GO:0051301">
    <property type="term" value="P:cell division"/>
    <property type="evidence" value="ECO:0007669"/>
    <property type="project" value="UniProtKB-KW"/>
</dbReference>
<dbReference type="InterPro" id="IPR011989">
    <property type="entry name" value="ARM-like"/>
</dbReference>
<evidence type="ECO:0000256" key="13">
    <source>
        <dbReference type="SAM" id="Phobius"/>
    </source>
</evidence>
<feature type="region of interest" description="Disordered" evidence="12">
    <location>
        <begin position="1204"/>
        <end position="1345"/>
    </location>
</feature>
<evidence type="ECO:0000313" key="14">
    <source>
        <dbReference type="EnsemblPlants" id="AUR62021811-RA:cds"/>
    </source>
</evidence>
<keyword evidence="13" id="KW-0472">Membrane</keyword>
<dbReference type="GO" id="GO:0005634">
    <property type="term" value="C:nucleus"/>
    <property type="evidence" value="ECO:0007669"/>
    <property type="project" value="UniProtKB-SubCell"/>
</dbReference>
<keyword evidence="13" id="KW-0812">Transmembrane</keyword>
<evidence type="ECO:0000256" key="8">
    <source>
        <dbReference type="ARBA" id="ARBA00023242"/>
    </source>
</evidence>
<comment type="function">
    <text evidence="10">Cohesin cofactor dispensable during the meiotic division but playing an important role in DNA repair by homologous recombination (HR) probably by helping SMC5/SMC6 complex. Regulator of sister chromatid cohesion in mitosis which may stabilize cohesin complex association with chromatin. May couple sister chromatid cohesion during mitosis to DNA replication. Cohesion ensures that chromosome partitioning is accurate in both meiotic and mitotic cells and plays an important role in DNA repair.</text>
</comment>
<evidence type="ECO:0000256" key="2">
    <source>
        <dbReference type="ARBA" id="ARBA00006254"/>
    </source>
</evidence>
<feature type="compositionally biased region" description="Basic and acidic residues" evidence="12">
    <location>
        <begin position="1529"/>
        <end position="1542"/>
    </location>
</feature>
<dbReference type="EnsemblPlants" id="AUR62021811-RA">
    <property type="protein sequence ID" value="AUR62021811-RA:cds"/>
    <property type="gene ID" value="AUR62021811"/>
</dbReference>
<feature type="compositionally biased region" description="Low complexity" evidence="12">
    <location>
        <begin position="1237"/>
        <end position="1266"/>
    </location>
</feature>
<dbReference type="InterPro" id="IPR039776">
    <property type="entry name" value="Pds5"/>
</dbReference>
<comment type="subcellular location">
    <subcellularLocation>
        <location evidence="1">Nucleus</location>
    </subcellularLocation>
</comment>
<comment type="similarity">
    <text evidence="2">Belongs to the PDS5 family.</text>
</comment>
<dbReference type="GO" id="GO:0006281">
    <property type="term" value="P:DNA repair"/>
    <property type="evidence" value="ECO:0007669"/>
    <property type="project" value="UniProtKB-KW"/>
</dbReference>
<feature type="compositionally biased region" description="Polar residues" evidence="12">
    <location>
        <begin position="1555"/>
        <end position="1577"/>
    </location>
</feature>